<feature type="transmembrane region" description="Helical" evidence="1">
    <location>
        <begin position="21"/>
        <end position="42"/>
    </location>
</feature>
<organism evidence="3 4">
    <name type="scientific">Candidatus Taylorbacteria bacterium RIFCSPHIGHO2_02_FULL_43_32b</name>
    <dbReference type="NCBI Taxonomy" id="1802306"/>
    <lineage>
        <taxon>Bacteria</taxon>
        <taxon>Candidatus Tayloriibacteriota</taxon>
    </lineage>
</organism>
<keyword evidence="1" id="KW-1133">Transmembrane helix</keyword>
<dbReference type="Proteomes" id="UP000177130">
    <property type="component" value="Unassembled WGS sequence"/>
</dbReference>
<feature type="transmembrane region" description="Helical" evidence="1">
    <location>
        <begin position="159"/>
        <end position="179"/>
    </location>
</feature>
<dbReference type="EMBL" id="MHRK01000026">
    <property type="protein sequence ID" value="OHA23800.1"/>
    <property type="molecule type" value="Genomic_DNA"/>
</dbReference>
<keyword evidence="1" id="KW-0812">Transmembrane</keyword>
<name>A0A1G2MIP3_9BACT</name>
<protein>
    <recommendedName>
        <fullName evidence="2">Sphingomyelin synthase-like domain-containing protein</fullName>
    </recommendedName>
</protein>
<feature type="domain" description="Sphingomyelin synthase-like" evidence="2">
    <location>
        <begin position="135"/>
        <end position="198"/>
    </location>
</feature>
<reference evidence="3 4" key="1">
    <citation type="journal article" date="2016" name="Nat. Commun.">
        <title>Thousands of microbial genomes shed light on interconnected biogeochemical processes in an aquifer system.</title>
        <authorList>
            <person name="Anantharaman K."/>
            <person name="Brown C.T."/>
            <person name="Hug L.A."/>
            <person name="Sharon I."/>
            <person name="Castelle C.J."/>
            <person name="Probst A.J."/>
            <person name="Thomas B.C."/>
            <person name="Singh A."/>
            <person name="Wilkins M.J."/>
            <person name="Karaoz U."/>
            <person name="Brodie E.L."/>
            <person name="Williams K.H."/>
            <person name="Hubbard S.S."/>
            <person name="Banfield J.F."/>
        </authorList>
    </citation>
    <scope>NUCLEOTIDE SEQUENCE [LARGE SCALE GENOMIC DNA]</scope>
</reference>
<dbReference type="STRING" id="1802306.A3C72_03675"/>
<dbReference type="AlphaFoldDB" id="A0A1G2MIP3"/>
<feature type="transmembrane region" description="Helical" evidence="1">
    <location>
        <begin position="66"/>
        <end position="84"/>
    </location>
</feature>
<evidence type="ECO:0000313" key="4">
    <source>
        <dbReference type="Proteomes" id="UP000177130"/>
    </source>
</evidence>
<evidence type="ECO:0000259" key="2">
    <source>
        <dbReference type="Pfam" id="PF14360"/>
    </source>
</evidence>
<comment type="caution">
    <text evidence="3">The sequence shown here is derived from an EMBL/GenBank/DDBJ whole genome shotgun (WGS) entry which is preliminary data.</text>
</comment>
<dbReference type="Pfam" id="PF14360">
    <property type="entry name" value="PAP2_C"/>
    <property type="match status" value="1"/>
</dbReference>
<evidence type="ECO:0000313" key="3">
    <source>
        <dbReference type="EMBL" id="OHA23800.1"/>
    </source>
</evidence>
<sequence length="218" mass="25154">MKSYKEKIDRYLGDRSFRNSLTFGCFLFLVSLIINYGAGIYATERASNYVNDIVLSNLPVYNVDGIFVYGPFVFWIFIAYLAAIEPRRIPFILKSVALFVIIRSFFVILTHLGPFPIQTEMDAGPNLLKMFTTGNDLFFSGHTGLPFLMALLFWQYRKLAIFFVAVAIFFGAIVLMAHFHYSIDVLSAFFITYTIYHLARFFFEKDYLLFGDETQKAT</sequence>
<dbReference type="InterPro" id="IPR025749">
    <property type="entry name" value="Sphingomyelin_synth-like_dom"/>
</dbReference>
<evidence type="ECO:0000256" key="1">
    <source>
        <dbReference type="SAM" id="Phobius"/>
    </source>
</evidence>
<feature type="transmembrane region" description="Helical" evidence="1">
    <location>
        <begin position="185"/>
        <end position="203"/>
    </location>
</feature>
<keyword evidence="1" id="KW-0472">Membrane</keyword>
<proteinExistence type="predicted"/>
<gene>
    <name evidence="3" type="ORF">A3C72_03675</name>
</gene>
<accession>A0A1G2MIP3</accession>
<feature type="transmembrane region" description="Helical" evidence="1">
    <location>
        <begin position="96"/>
        <end position="117"/>
    </location>
</feature>
<feature type="transmembrane region" description="Helical" evidence="1">
    <location>
        <begin position="137"/>
        <end position="154"/>
    </location>
</feature>